<dbReference type="InterPro" id="IPR052481">
    <property type="entry name" value="DZAN1"/>
</dbReference>
<dbReference type="InterPro" id="IPR026876">
    <property type="entry name" value="Fn3_assoc_repeat"/>
</dbReference>
<protein>
    <recommendedName>
        <fullName evidence="3">Double zinc ribbon and ankyrin repeat domains 1</fullName>
    </recommendedName>
</protein>
<reference evidence="1" key="1">
    <citation type="submission" date="2025-08" db="UniProtKB">
        <authorList>
            <consortium name="Ensembl"/>
        </authorList>
    </citation>
    <scope>IDENTIFICATION</scope>
</reference>
<dbReference type="Ensembl" id="ENSFHET00000007076.1">
    <property type="protein sequence ID" value="ENSFHEP00000005492.1"/>
    <property type="gene ID" value="ENSFHEG00000006464.1"/>
</dbReference>
<dbReference type="AlphaFoldDB" id="A0A3Q2P0W8"/>
<proteinExistence type="predicted"/>
<evidence type="ECO:0000313" key="1">
    <source>
        <dbReference type="Ensembl" id="ENSFHEP00000005492.1"/>
    </source>
</evidence>
<evidence type="ECO:0008006" key="3">
    <source>
        <dbReference type="Google" id="ProtNLM"/>
    </source>
</evidence>
<accession>A0A3Q2P0W8</accession>
<dbReference type="Proteomes" id="UP000265000">
    <property type="component" value="Unplaced"/>
</dbReference>
<keyword evidence="2" id="KW-1185">Reference proteome</keyword>
<reference evidence="1" key="2">
    <citation type="submission" date="2025-09" db="UniProtKB">
        <authorList>
            <consortium name="Ensembl"/>
        </authorList>
    </citation>
    <scope>IDENTIFICATION</scope>
</reference>
<dbReference type="GeneTree" id="ENSGT00390000000549"/>
<name>A0A3Q2P0W8_FUNHE</name>
<dbReference type="Pfam" id="PF13287">
    <property type="entry name" value="Fn3_assoc"/>
    <property type="match status" value="1"/>
</dbReference>
<dbReference type="STRING" id="8078.ENSFHEP00000005492"/>
<evidence type="ECO:0000313" key="2">
    <source>
        <dbReference type="Proteomes" id="UP000265000"/>
    </source>
</evidence>
<organism evidence="1 2">
    <name type="scientific">Fundulus heteroclitus</name>
    <name type="common">Killifish</name>
    <name type="synonym">Mummichog</name>
    <dbReference type="NCBI Taxonomy" id="8078"/>
    <lineage>
        <taxon>Eukaryota</taxon>
        <taxon>Metazoa</taxon>
        <taxon>Chordata</taxon>
        <taxon>Craniata</taxon>
        <taxon>Vertebrata</taxon>
        <taxon>Euteleostomi</taxon>
        <taxon>Actinopterygii</taxon>
        <taxon>Neopterygii</taxon>
        <taxon>Teleostei</taxon>
        <taxon>Neoteleostei</taxon>
        <taxon>Acanthomorphata</taxon>
        <taxon>Ovalentaria</taxon>
        <taxon>Atherinomorphae</taxon>
        <taxon>Cyprinodontiformes</taxon>
        <taxon>Fundulidae</taxon>
        <taxon>Fundulus</taxon>
    </lineage>
</organism>
<dbReference type="PANTHER" id="PTHR16058:SF4">
    <property type="entry name" value="DOUBLE ZINC RIBBON AND ANKYRIN REPEAT-CONTAINING PROTEIN 1"/>
    <property type="match status" value="1"/>
</dbReference>
<sequence>MAAGAISAPFIIPITNLETHKTKNHIDTRTLFSIQSDSAGVRIFFTLDGSKPVEGQRRSGGRSRMYTDPILLPAGRVAVRAVAVTRDGRQSSVVTKIFSVDQAESDTTTEDKEDGLRKVNRDGLFLGHVIITHINTSSTIHWETFAHPLLMVVLVLDSLCSQVSSVFQRPSFRPVCSVLSSLWRCDSPVTCIALIHRTADGSCRRTE</sequence>
<dbReference type="PANTHER" id="PTHR16058">
    <property type="entry name" value="DOUBLE ZINC RIBBON AND ANKYRIN REPEAT-CONTAINING PROTEIN 1"/>
    <property type="match status" value="1"/>
</dbReference>